<organism evidence="2 3">
    <name type="scientific">Kurthia sibirica</name>
    <dbReference type="NCBI Taxonomy" id="202750"/>
    <lineage>
        <taxon>Bacteria</taxon>
        <taxon>Bacillati</taxon>
        <taxon>Bacillota</taxon>
        <taxon>Bacilli</taxon>
        <taxon>Bacillales</taxon>
        <taxon>Caryophanaceae</taxon>
        <taxon>Kurthia</taxon>
    </lineage>
</organism>
<keyword evidence="2" id="KW-0282">Flagellum</keyword>
<keyword evidence="2" id="KW-0969">Cilium</keyword>
<name>A0A2U3AMQ9_9BACL</name>
<reference evidence="2 3" key="1">
    <citation type="submission" date="2018-05" db="EMBL/GenBank/DDBJ databases">
        <title>Kurthia sibirica genome sequence.</title>
        <authorList>
            <person name="Maclea K.S."/>
            <person name="Goen A.E."/>
        </authorList>
    </citation>
    <scope>NUCLEOTIDE SEQUENCE [LARGE SCALE GENOMIC DNA]</scope>
    <source>
        <strain evidence="2 3">ATCC 49154</strain>
    </source>
</reference>
<dbReference type="SUPFAM" id="SSF160214">
    <property type="entry name" value="FlaG-like"/>
    <property type="match status" value="1"/>
</dbReference>
<dbReference type="PANTHER" id="PTHR37166">
    <property type="entry name" value="PROTEIN FLAG"/>
    <property type="match status" value="1"/>
</dbReference>
<dbReference type="OrthoDB" id="9799867at2"/>
<dbReference type="EMBL" id="QFVR01000006">
    <property type="protein sequence ID" value="PWI25807.1"/>
    <property type="molecule type" value="Genomic_DNA"/>
</dbReference>
<keyword evidence="2" id="KW-0966">Cell projection</keyword>
<proteinExistence type="predicted"/>
<evidence type="ECO:0000256" key="1">
    <source>
        <dbReference type="SAM" id="MobiDB-lite"/>
    </source>
</evidence>
<evidence type="ECO:0000313" key="2">
    <source>
        <dbReference type="EMBL" id="PWI25807.1"/>
    </source>
</evidence>
<dbReference type="AlphaFoldDB" id="A0A2U3AMQ9"/>
<accession>A0A2U3AMQ9</accession>
<dbReference type="Gene3D" id="3.30.160.170">
    <property type="entry name" value="FlaG-like"/>
    <property type="match status" value="1"/>
</dbReference>
<keyword evidence="3" id="KW-1185">Reference proteome</keyword>
<dbReference type="PANTHER" id="PTHR37166:SF1">
    <property type="entry name" value="PROTEIN FLAG"/>
    <property type="match status" value="1"/>
</dbReference>
<dbReference type="Proteomes" id="UP000245938">
    <property type="component" value="Unassembled WGS sequence"/>
</dbReference>
<comment type="caution">
    <text evidence="2">The sequence shown here is derived from an EMBL/GenBank/DDBJ whole genome shotgun (WGS) entry which is preliminary data.</text>
</comment>
<dbReference type="InterPro" id="IPR035924">
    <property type="entry name" value="FlaG-like_sf"/>
</dbReference>
<sequence>MKISPVDYTDIIKPTESSPKKVSLKEQPQQVLGQVNEAISEMTDERGEPTTQAYQIAVNKLNEFMDYNQKNSKFIFHNELERYYVEIVDATTQEVIKEIPPKELLDAYYKMQKLVGKMFDTKA</sequence>
<dbReference type="RefSeq" id="WP_109305564.1">
    <property type="nucleotide sequence ID" value="NZ_BJUF01000012.1"/>
</dbReference>
<dbReference type="Pfam" id="PF03646">
    <property type="entry name" value="FlaG"/>
    <property type="match status" value="1"/>
</dbReference>
<evidence type="ECO:0000313" key="3">
    <source>
        <dbReference type="Proteomes" id="UP000245938"/>
    </source>
</evidence>
<protein>
    <submittedName>
        <fullName evidence="2">Flagellar biosynthesis protein FlaG</fullName>
    </submittedName>
</protein>
<gene>
    <name evidence="2" type="ORF">DEX24_06280</name>
</gene>
<dbReference type="InterPro" id="IPR005186">
    <property type="entry name" value="FlaG"/>
</dbReference>
<feature type="region of interest" description="Disordered" evidence="1">
    <location>
        <begin position="1"/>
        <end position="27"/>
    </location>
</feature>